<dbReference type="InterPro" id="IPR041591">
    <property type="entry name" value="OCRE"/>
</dbReference>
<name>A0A665UXY4_ECHNA</name>
<feature type="domain" description="RanBP2-type" evidence="14">
    <location>
        <begin position="176"/>
        <end position="205"/>
    </location>
</feature>
<dbReference type="Pfam" id="PF23217">
    <property type="entry name" value="DUF7066"/>
    <property type="match status" value="1"/>
</dbReference>
<sequence length="843" mass="94084">MGTDKRLSRGERNGRYGSDGRRDDMEWQERRNRDAERDCDRRWGDDRHRERFDERRDSPERGRKRRNSDRSDEEYDGDYPDQDYRMEQEEESKTIMLRGLSLHVTEDDIRTALEQLQGPQPVDIRLMKKRTGISRGFAFVEFYHLQDSTRWMETNQNKLVIQGKNIAVHYSNRRQKFENWLCNACGLYNFRKRLKCFRCGAAKVEGESPGVNGLNADSQQSGDYNGDTIILRNIAPLSSVEGILNILAPYANLSASNIRLIKDKQTGQNRGFAFVQLSSPLEASQLLTILQSLQPPLKLDGKTIGVDYAKSARKDSAQPDGNRASALSVASTAIAAAQWSSSQLQQGSNATTDYIVLPEGFAQQAQGQSFQVWQQQAEGLSPVVGDGLLGAAPGMKTLIPTATGVVISQTAQVYQPVIISQPAIQSHPLVRAVDAIQQAANVCTASLATSPSSTVAPTVCAAPTANTTAAPDTSTYQYDESSGYYYDPQTGLYYDPSSQYYYNSKTQQYLYWDSEKQTYVPAPADTSKEQTSTANTAASSSAPVSTGSKEPKEKKEKPKSKSAQQIAKDMERWAKSLNKQKESFKSSFQGLVSSKEEDKKESAAADAGFSLFEKKQMGAFEMPSLMNEQFKVTELETPAKSGLVAAYNGDSDPEEGSSDRAIDEDGKITDWKKMVCLLCRRQFPTKEALLRHQQLSDLHKQNLEIQRRSRLSETELEELERKETELKYRDRAAERREKYGVPEPPAPKKKFYKPPTPTVNYEQPTKDGLTSDNIGNKMLQAMGWQEGKGLGRHQQGITAPISASLRTKGTGLGIKGSSYELSASDTYKDAVRKAMFARFTEIE</sequence>
<proteinExistence type="predicted"/>
<evidence type="ECO:0000259" key="11">
    <source>
        <dbReference type="PROSITE" id="PS50102"/>
    </source>
</evidence>
<dbReference type="GO" id="GO:0000398">
    <property type="term" value="P:mRNA splicing, via spliceosome"/>
    <property type="evidence" value="ECO:0007669"/>
    <property type="project" value="TreeGrafter"/>
</dbReference>
<keyword evidence="5" id="KW-0862">Zinc</keyword>
<feature type="region of interest" description="Disordered" evidence="10">
    <location>
        <begin position="644"/>
        <end position="663"/>
    </location>
</feature>
<dbReference type="FunFam" id="3.30.70.330:FF:000110">
    <property type="entry name" value="RNA-binding protein 10 isoform X1"/>
    <property type="match status" value="1"/>
</dbReference>
<dbReference type="RefSeq" id="XP_029357513.1">
    <property type="nucleotide sequence ID" value="XM_029501653.1"/>
</dbReference>
<feature type="region of interest" description="Disordered" evidence="10">
    <location>
        <begin position="523"/>
        <end position="567"/>
    </location>
</feature>
<dbReference type="InParanoid" id="A0A665UXY4"/>
<dbReference type="OMA" id="CESEHER"/>
<dbReference type="PROSITE" id="PS50174">
    <property type="entry name" value="G_PATCH"/>
    <property type="match status" value="1"/>
</dbReference>
<feature type="compositionally biased region" description="Polar residues" evidence="10">
    <location>
        <begin position="758"/>
        <end position="768"/>
    </location>
</feature>
<dbReference type="PROSITE" id="PS50199">
    <property type="entry name" value="ZF_RANBP2_2"/>
    <property type="match status" value="1"/>
</dbReference>
<feature type="domain" description="C2H2-type" evidence="12">
    <location>
        <begin position="674"/>
        <end position="704"/>
    </location>
</feature>
<keyword evidence="6 8" id="KW-0694">RNA-binding</keyword>
<dbReference type="InterPro" id="IPR012677">
    <property type="entry name" value="Nucleotide-bd_a/b_plait_sf"/>
</dbReference>
<reference evidence="15" key="2">
    <citation type="submission" date="2025-08" db="UniProtKB">
        <authorList>
            <consortium name="Ensembl"/>
        </authorList>
    </citation>
    <scope>IDENTIFICATION</scope>
</reference>
<dbReference type="PANTHER" id="PTHR13948:SF21">
    <property type="entry name" value="RNA-BINDING PROTEIN 5"/>
    <property type="match status" value="1"/>
</dbReference>
<dbReference type="InterPro" id="IPR035979">
    <property type="entry name" value="RBD_domain_sf"/>
</dbReference>
<evidence type="ECO:0000259" key="14">
    <source>
        <dbReference type="PROSITE" id="PS50199"/>
    </source>
</evidence>
<dbReference type="InterPro" id="IPR055494">
    <property type="entry name" value="DUF7066"/>
</dbReference>
<dbReference type="GeneID" id="115043317"/>
<dbReference type="InterPro" id="IPR034993">
    <property type="entry name" value="RBM5_RRM2"/>
</dbReference>
<evidence type="ECO:0000313" key="16">
    <source>
        <dbReference type="Proteomes" id="UP000472264"/>
    </source>
</evidence>
<dbReference type="Pfam" id="PF17780">
    <property type="entry name" value="OCRE"/>
    <property type="match status" value="1"/>
</dbReference>
<dbReference type="Gene3D" id="3.30.70.330">
    <property type="match status" value="2"/>
</dbReference>
<dbReference type="PROSITE" id="PS50157">
    <property type="entry name" value="ZINC_FINGER_C2H2_2"/>
    <property type="match status" value="1"/>
</dbReference>
<feature type="domain" description="RRM" evidence="11">
    <location>
        <begin position="227"/>
        <end position="311"/>
    </location>
</feature>
<dbReference type="InterPro" id="IPR000504">
    <property type="entry name" value="RRM_dom"/>
</dbReference>
<dbReference type="SUPFAM" id="SSF90209">
    <property type="entry name" value="Ran binding protein zinc finger-like"/>
    <property type="match status" value="1"/>
</dbReference>
<organism evidence="15 16">
    <name type="scientific">Echeneis naucrates</name>
    <name type="common">Live sharksucker</name>
    <dbReference type="NCBI Taxonomy" id="173247"/>
    <lineage>
        <taxon>Eukaryota</taxon>
        <taxon>Metazoa</taxon>
        <taxon>Chordata</taxon>
        <taxon>Craniata</taxon>
        <taxon>Vertebrata</taxon>
        <taxon>Euteleostomi</taxon>
        <taxon>Actinopterygii</taxon>
        <taxon>Neopterygii</taxon>
        <taxon>Teleostei</taxon>
        <taxon>Neoteleostei</taxon>
        <taxon>Acanthomorphata</taxon>
        <taxon>Carangaria</taxon>
        <taxon>Carangiformes</taxon>
        <taxon>Echeneidae</taxon>
        <taxon>Echeneis</taxon>
    </lineage>
</organism>
<keyword evidence="16" id="KW-1185">Reference proteome</keyword>
<evidence type="ECO:0000259" key="12">
    <source>
        <dbReference type="PROSITE" id="PS50157"/>
    </source>
</evidence>
<dbReference type="PROSITE" id="PS01358">
    <property type="entry name" value="ZF_RANBP2_1"/>
    <property type="match status" value="1"/>
</dbReference>
<dbReference type="SMART" id="SM00360">
    <property type="entry name" value="RRM"/>
    <property type="match status" value="2"/>
</dbReference>
<dbReference type="SMART" id="SM00547">
    <property type="entry name" value="ZnF_RBZ"/>
    <property type="match status" value="1"/>
</dbReference>
<reference evidence="15" key="3">
    <citation type="submission" date="2025-09" db="UniProtKB">
        <authorList>
            <consortium name="Ensembl"/>
        </authorList>
    </citation>
    <scope>IDENTIFICATION</scope>
</reference>
<feature type="domain" description="G-patch" evidence="13">
    <location>
        <begin position="771"/>
        <end position="817"/>
    </location>
</feature>
<feature type="compositionally biased region" description="Low complexity" evidence="10">
    <location>
        <begin position="531"/>
        <end position="548"/>
    </location>
</feature>
<dbReference type="InterPro" id="IPR036443">
    <property type="entry name" value="Znf_RanBP2_sf"/>
</dbReference>
<dbReference type="CDD" id="cd12755">
    <property type="entry name" value="RRM2_RBM5"/>
    <property type="match status" value="1"/>
</dbReference>
<evidence type="ECO:0000256" key="7">
    <source>
        <dbReference type="ARBA" id="ARBA00023242"/>
    </source>
</evidence>
<evidence type="ECO:0000313" key="15">
    <source>
        <dbReference type="Ensembl" id="ENSENLP00000023937.1"/>
    </source>
</evidence>
<feature type="region of interest" description="Disordered" evidence="10">
    <location>
        <begin position="1"/>
        <end position="84"/>
    </location>
</feature>
<dbReference type="PROSITE" id="PS50102">
    <property type="entry name" value="RRM"/>
    <property type="match status" value="2"/>
</dbReference>
<keyword evidence="3" id="KW-0677">Repeat</keyword>
<dbReference type="Ensembl" id="ENSENLT00000024721.1">
    <property type="protein sequence ID" value="ENSENLP00000023937.1"/>
    <property type="gene ID" value="ENSENLG00000010795.1"/>
</dbReference>
<evidence type="ECO:0000256" key="9">
    <source>
        <dbReference type="PROSITE-ProRule" id="PRU00322"/>
    </source>
</evidence>
<dbReference type="PANTHER" id="PTHR13948">
    <property type="entry name" value="RNA-BINDING PROTEIN"/>
    <property type="match status" value="1"/>
</dbReference>
<dbReference type="Pfam" id="PF00641">
    <property type="entry name" value="Zn_ribbon_RanBP"/>
    <property type="match status" value="1"/>
</dbReference>
<dbReference type="GO" id="GO:0003723">
    <property type="term" value="F:RNA binding"/>
    <property type="evidence" value="ECO:0007669"/>
    <property type="project" value="UniProtKB-UniRule"/>
</dbReference>
<evidence type="ECO:0000259" key="13">
    <source>
        <dbReference type="PROSITE" id="PS50174"/>
    </source>
</evidence>
<evidence type="ECO:0000256" key="6">
    <source>
        <dbReference type="ARBA" id="ARBA00022884"/>
    </source>
</evidence>
<gene>
    <name evidence="15" type="primary">LOC115043317</name>
</gene>
<evidence type="ECO:0000256" key="2">
    <source>
        <dbReference type="ARBA" id="ARBA00022723"/>
    </source>
</evidence>
<dbReference type="SMART" id="SM00443">
    <property type="entry name" value="G_patch"/>
    <property type="match status" value="1"/>
</dbReference>
<dbReference type="OrthoDB" id="29221at2759"/>
<feature type="domain" description="RRM" evidence="11">
    <location>
        <begin position="93"/>
        <end position="173"/>
    </location>
</feature>
<dbReference type="InterPro" id="IPR000467">
    <property type="entry name" value="G_patch_dom"/>
</dbReference>
<reference evidence="15" key="1">
    <citation type="submission" date="2021-04" db="EMBL/GenBank/DDBJ databases">
        <authorList>
            <consortium name="Wellcome Sanger Institute Data Sharing"/>
        </authorList>
    </citation>
    <scope>NUCLEOTIDE SEQUENCE [LARGE SCALE GENOMIC DNA]</scope>
</reference>
<dbReference type="Proteomes" id="UP000472264">
    <property type="component" value="Chromosome 5"/>
</dbReference>
<feature type="region of interest" description="Disordered" evidence="10">
    <location>
        <begin position="735"/>
        <end position="768"/>
    </location>
</feature>
<keyword evidence="4 9" id="KW-0863">Zinc-finger</keyword>
<protein>
    <submittedName>
        <fullName evidence="15">RNA-binding protein 5-B-like</fullName>
    </submittedName>
</protein>
<dbReference type="InterPro" id="IPR001876">
    <property type="entry name" value="Znf_RanBP2"/>
</dbReference>
<accession>A0A665UXY4</accession>
<evidence type="ECO:0000256" key="4">
    <source>
        <dbReference type="ARBA" id="ARBA00022771"/>
    </source>
</evidence>
<dbReference type="AlphaFoldDB" id="A0A665UXY4"/>
<evidence type="ECO:0000256" key="3">
    <source>
        <dbReference type="ARBA" id="ARBA00022737"/>
    </source>
</evidence>
<dbReference type="GO" id="GO:0005634">
    <property type="term" value="C:nucleus"/>
    <property type="evidence" value="ECO:0007669"/>
    <property type="project" value="UniProtKB-SubCell"/>
</dbReference>
<dbReference type="Gene3D" id="4.10.1060.10">
    <property type="entry name" value="Zinc finger, RanBP2-type"/>
    <property type="match status" value="1"/>
</dbReference>
<dbReference type="SUPFAM" id="SSF54928">
    <property type="entry name" value="RNA-binding domain, RBD"/>
    <property type="match status" value="2"/>
</dbReference>
<keyword evidence="2" id="KW-0479">Metal-binding</keyword>
<comment type="subcellular location">
    <subcellularLocation>
        <location evidence="1">Nucleus</location>
    </subcellularLocation>
</comment>
<evidence type="ECO:0000256" key="5">
    <source>
        <dbReference type="ARBA" id="ARBA00022833"/>
    </source>
</evidence>
<feature type="compositionally biased region" description="Basic and acidic residues" evidence="10">
    <location>
        <begin position="1"/>
        <end position="61"/>
    </location>
</feature>
<evidence type="ECO:0000256" key="8">
    <source>
        <dbReference type="PROSITE-ProRule" id="PRU00176"/>
    </source>
</evidence>
<evidence type="ECO:0000256" key="10">
    <source>
        <dbReference type="SAM" id="MobiDB-lite"/>
    </source>
</evidence>
<feature type="compositionally biased region" description="Acidic residues" evidence="10">
    <location>
        <begin position="71"/>
        <end position="81"/>
    </location>
</feature>
<dbReference type="InterPro" id="IPR013087">
    <property type="entry name" value="Znf_C2H2_type"/>
</dbReference>
<dbReference type="Pfam" id="PF01585">
    <property type="entry name" value="G-patch"/>
    <property type="match status" value="1"/>
</dbReference>
<dbReference type="GO" id="GO:0008270">
    <property type="term" value="F:zinc ion binding"/>
    <property type="evidence" value="ECO:0007669"/>
    <property type="project" value="UniProtKB-KW"/>
</dbReference>
<evidence type="ECO:0000256" key="1">
    <source>
        <dbReference type="ARBA" id="ARBA00004123"/>
    </source>
</evidence>
<dbReference type="Pfam" id="PF00076">
    <property type="entry name" value="RRM_1"/>
    <property type="match status" value="1"/>
</dbReference>
<keyword evidence="7" id="KW-0539">Nucleus</keyword>